<name>A0A4R6LMI8_9FIRM</name>
<evidence type="ECO:0008006" key="3">
    <source>
        <dbReference type="Google" id="ProtNLM"/>
    </source>
</evidence>
<organism evidence="1 2">
    <name type="scientific">Halanaerobium saccharolyticum</name>
    <dbReference type="NCBI Taxonomy" id="43595"/>
    <lineage>
        <taxon>Bacteria</taxon>
        <taxon>Bacillati</taxon>
        <taxon>Bacillota</taxon>
        <taxon>Clostridia</taxon>
        <taxon>Halanaerobiales</taxon>
        <taxon>Halanaerobiaceae</taxon>
        <taxon>Halanaerobium</taxon>
    </lineage>
</organism>
<dbReference type="OrthoDB" id="1418816at2"/>
<dbReference type="RefSeq" id="WP_114489375.1">
    <property type="nucleotide sequence ID" value="NZ_SNWX01000014.1"/>
</dbReference>
<evidence type="ECO:0000313" key="1">
    <source>
        <dbReference type="EMBL" id="TDO86462.1"/>
    </source>
</evidence>
<accession>A0A4R6LMI8</accession>
<dbReference type="EMBL" id="SNWX01000014">
    <property type="protein sequence ID" value="TDO86462.1"/>
    <property type="molecule type" value="Genomic_DNA"/>
</dbReference>
<dbReference type="AlphaFoldDB" id="A0A4R6LMI8"/>
<comment type="caution">
    <text evidence="1">The sequence shown here is derived from an EMBL/GenBank/DDBJ whole genome shotgun (WGS) entry which is preliminary data.</text>
</comment>
<reference evidence="1 2" key="1">
    <citation type="submission" date="2019-03" db="EMBL/GenBank/DDBJ databases">
        <title>Subsurface microbial communities from deep shales in Ohio and West Virginia, USA.</title>
        <authorList>
            <person name="Wrighton K."/>
        </authorList>
    </citation>
    <scope>NUCLEOTIDE SEQUENCE [LARGE SCALE GENOMIC DNA]</scope>
    <source>
        <strain evidence="1 2">MA284_T2</strain>
    </source>
</reference>
<evidence type="ECO:0000313" key="2">
    <source>
        <dbReference type="Proteomes" id="UP000295064"/>
    </source>
</evidence>
<proteinExistence type="predicted"/>
<sequence>MPDLPRWKVNLSVYGPIYIKNKFVLRHRKDISHEEPLYSDIEIYNRNNGVDVVVTAFAKNKHSAQKAALFFFGHAVDVLSFKINLPIKLEYSKNKSLTNHNLRREITKVEWNKAFKDSRLLFFKQPVFLRAIGWYRKALYTEEVTDKFLSFYNSLEIISNKYHPEYERKEKGSKSHMWETFKKIWGDCSQWPIIADDKDWIDENYEIRKNIAHGVKEINVEFINEVDNRLEEIRKVSYRLINDWWEEKLDLEISPDIRDKVERG</sequence>
<dbReference type="Proteomes" id="UP000295064">
    <property type="component" value="Unassembled WGS sequence"/>
</dbReference>
<protein>
    <recommendedName>
        <fullName evidence="3">Apea-like HEPN domain-containing protein</fullName>
    </recommendedName>
</protein>
<gene>
    <name evidence="1" type="ORF">DFR79_11434</name>
</gene>